<dbReference type="OrthoDB" id="9796486at2"/>
<dbReference type="PANTHER" id="PTHR47354">
    <property type="entry name" value="NADH OXIDOREDUCTASE HCR"/>
    <property type="match status" value="1"/>
</dbReference>
<dbReference type="SUPFAM" id="SSF63380">
    <property type="entry name" value="Riboflavin synthase domain-like"/>
    <property type="match status" value="1"/>
</dbReference>
<dbReference type="Gene3D" id="3.10.20.30">
    <property type="match status" value="1"/>
</dbReference>
<dbReference type="GO" id="GO:0051537">
    <property type="term" value="F:2 iron, 2 sulfur cluster binding"/>
    <property type="evidence" value="ECO:0007669"/>
    <property type="project" value="UniProtKB-KW"/>
</dbReference>
<keyword evidence="2" id="KW-0285">Flavoprotein</keyword>
<keyword evidence="8" id="KW-0411">Iron-sulfur</keyword>
<keyword evidence="3" id="KW-0001">2Fe-2S</keyword>
<dbReference type="CDD" id="cd06214">
    <property type="entry name" value="PA_degradation_oxidoreductase_like"/>
    <property type="match status" value="1"/>
</dbReference>
<evidence type="ECO:0000256" key="1">
    <source>
        <dbReference type="ARBA" id="ARBA00001974"/>
    </source>
</evidence>
<dbReference type="PRINTS" id="PR00410">
    <property type="entry name" value="PHEHYDRXLASE"/>
</dbReference>
<dbReference type="InterPro" id="IPR050415">
    <property type="entry name" value="MRET"/>
</dbReference>
<dbReference type="InterPro" id="IPR036010">
    <property type="entry name" value="2Fe-2S_ferredoxin-like_sf"/>
</dbReference>
<dbReference type="GO" id="GO:0016491">
    <property type="term" value="F:oxidoreductase activity"/>
    <property type="evidence" value="ECO:0007669"/>
    <property type="project" value="UniProtKB-KW"/>
</dbReference>
<evidence type="ECO:0000256" key="3">
    <source>
        <dbReference type="ARBA" id="ARBA00022714"/>
    </source>
</evidence>
<evidence type="ECO:0000256" key="8">
    <source>
        <dbReference type="ARBA" id="ARBA00023014"/>
    </source>
</evidence>
<dbReference type="Gene3D" id="2.40.30.10">
    <property type="entry name" value="Translation factors"/>
    <property type="match status" value="1"/>
</dbReference>
<evidence type="ECO:0000313" key="12">
    <source>
        <dbReference type="Proteomes" id="UP000216063"/>
    </source>
</evidence>
<comment type="cofactor">
    <cofactor evidence="1">
        <name>FAD</name>
        <dbReference type="ChEBI" id="CHEBI:57692"/>
    </cofactor>
</comment>
<sequence>MDERDRRPAAHTLRVAEVVDETEDTRSIVFDVDAELRDRFSYRPGQFLTLRIPSERTGSVARCYSLASSPHCDDALKVTVKRTRGGFGSNWLCDNVTAGASIDVLPPSGQFTPADLNRDFLLFAGGSGITPVFSILRSMLACGAGAVTLFYANRNETSVIFSDELRALSAQHPERLSVVHWLESVQGIPTREQLRAFAEPFTDRDCFTCGPGPFMAAVAAALTDAGVPRARIHLEAFTSLTGDPFAEPTPPPAMDAGTETVTVEVELAGQSHQLDWPVTVPLLDLLIEKGLDVPYLCRTGDCGTCQAVVEQGKVRMIRNEVMDPDDVADGYVLGCQTLPDGEPGDRYRISF</sequence>
<dbReference type="InterPro" id="IPR012675">
    <property type="entry name" value="Beta-grasp_dom_sf"/>
</dbReference>
<keyword evidence="12" id="KW-1185">Reference proteome</keyword>
<evidence type="ECO:0000313" key="11">
    <source>
        <dbReference type="EMBL" id="OYN76215.1"/>
    </source>
</evidence>
<dbReference type="CDD" id="cd00207">
    <property type="entry name" value="fer2"/>
    <property type="match status" value="1"/>
</dbReference>
<keyword evidence="6" id="KW-0560">Oxidoreductase</keyword>
<dbReference type="SUPFAM" id="SSF54292">
    <property type="entry name" value="2Fe-2S ferredoxin-like"/>
    <property type="match status" value="1"/>
</dbReference>
<dbReference type="InterPro" id="IPR006058">
    <property type="entry name" value="2Fe2S_fd_BS"/>
</dbReference>
<dbReference type="InterPro" id="IPR017938">
    <property type="entry name" value="Riboflavin_synthase-like_b-brl"/>
</dbReference>
<dbReference type="GO" id="GO:0046872">
    <property type="term" value="F:metal ion binding"/>
    <property type="evidence" value="ECO:0007669"/>
    <property type="project" value="UniProtKB-KW"/>
</dbReference>
<dbReference type="InterPro" id="IPR001433">
    <property type="entry name" value="OxRdtase_FAD/NAD-bd"/>
</dbReference>
<keyword evidence="4" id="KW-0479">Metal-binding</keyword>
<dbReference type="InterPro" id="IPR001709">
    <property type="entry name" value="Flavoprot_Pyr_Nucl_cyt_Rdtase"/>
</dbReference>
<keyword evidence="7" id="KW-0408">Iron</keyword>
<evidence type="ECO:0000259" key="9">
    <source>
        <dbReference type="PROSITE" id="PS51085"/>
    </source>
</evidence>
<organism evidence="11 12">
    <name type="scientific">Mycolicibacterium sphagni</name>
    <dbReference type="NCBI Taxonomy" id="1786"/>
    <lineage>
        <taxon>Bacteria</taxon>
        <taxon>Bacillati</taxon>
        <taxon>Actinomycetota</taxon>
        <taxon>Actinomycetes</taxon>
        <taxon>Mycobacteriales</taxon>
        <taxon>Mycobacteriaceae</taxon>
        <taxon>Mycolicibacterium</taxon>
    </lineage>
</organism>
<dbReference type="GO" id="GO:0050660">
    <property type="term" value="F:flavin adenine dinucleotide binding"/>
    <property type="evidence" value="ECO:0007669"/>
    <property type="project" value="TreeGrafter"/>
</dbReference>
<keyword evidence="5" id="KW-0274">FAD</keyword>
<reference evidence="11 12" key="1">
    <citation type="submission" date="2017-07" db="EMBL/GenBank/DDBJ databases">
        <title>The new phylogeny of genus Mycobacterium.</title>
        <authorList>
            <person name="Tortoli E."/>
            <person name="Trovato A."/>
            <person name="Cirillo D.M."/>
        </authorList>
    </citation>
    <scope>NUCLEOTIDE SEQUENCE [LARGE SCALE GENOMIC DNA]</scope>
    <source>
        <strain evidence="11 12">ATCC 33027</strain>
    </source>
</reference>
<protein>
    <submittedName>
        <fullName evidence="11">3-ketosteroid-9-alpha-hydroxylase</fullName>
    </submittedName>
</protein>
<evidence type="ECO:0000256" key="2">
    <source>
        <dbReference type="ARBA" id="ARBA00022630"/>
    </source>
</evidence>
<dbReference type="InterPro" id="IPR008333">
    <property type="entry name" value="Cbr1-like_FAD-bd_dom"/>
</dbReference>
<dbReference type="EMBL" id="NOZR01000023">
    <property type="protein sequence ID" value="OYN76215.1"/>
    <property type="molecule type" value="Genomic_DNA"/>
</dbReference>
<dbReference type="PROSITE" id="PS51085">
    <property type="entry name" value="2FE2S_FER_2"/>
    <property type="match status" value="1"/>
</dbReference>
<dbReference type="Gene3D" id="3.40.50.80">
    <property type="entry name" value="Nucleotide-binding domain of ferredoxin-NADP reductase (FNR) module"/>
    <property type="match status" value="1"/>
</dbReference>
<evidence type="ECO:0000259" key="10">
    <source>
        <dbReference type="PROSITE" id="PS51384"/>
    </source>
</evidence>
<feature type="domain" description="FAD-binding FR-type" evidence="10">
    <location>
        <begin position="8"/>
        <end position="114"/>
    </location>
</feature>
<dbReference type="SUPFAM" id="SSF52343">
    <property type="entry name" value="Ferredoxin reductase-like, C-terminal NADP-linked domain"/>
    <property type="match status" value="1"/>
</dbReference>
<evidence type="ECO:0000256" key="7">
    <source>
        <dbReference type="ARBA" id="ARBA00023004"/>
    </source>
</evidence>
<dbReference type="Proteomes" id="UP000216063">
    <property type="component" value="Unassembled WGS sequence"/>
</dbReference>
<evidence type="ECO:0000256" key="4">
    <source>
        <dbReference type="ARBA" id="ARBA00022723"/>
    </source>
</evidence>
<evidence type="ECO:0000256" key="5">
    <source>
        <dbReference type="ARBA" id="ARBA00022827"/>
    </source>
</evidence>
<dbReference type="PROSITE" id="PS51384">
    <property type="entry name" value="FAD_FR"/>
    <property type="match status" value="1"/>
</dbReference>
<dbReference type="AlphaFoldDB" id="A0A255DG57"/>
<dbReference type="PANTHER" id="PTHR47354:SF8">
    <property type="entry name" value="1,2-PHENYLACETYL-COA EPOXIDASE, SUBUNIT E"/>
    <property type="match status" value="1"/>
</dbReference>
<proteinExistence type="predicted"/>
<dbReference type="InterPro" id="IPR001041">
    <property type="entry name" value="2Fe-2S_ferredoxin-type"/>
</dbReference>
<feature type="domain" description="2Fe-2S ferredoxin-type" evidence="9">
    <location>
        <begin position="259"/>
        <end position="351"/>
    </location>
</feature>
<accession>A0A255DG57</accession>
<gene>
    <name evidence="11" type="ORF">CG716_23005</name>
</gene>
<dbReference type="RefSeq" id="WP_094483430.1">
    <property type="nucleotide sequence ID" value="NZ_NOZR01000023.1"/>
</dbReference>
<dbReference type="Pfam" id="PF00175">
    <property type="entry name" value="NAD_binding_1"/>
    <property type="match status" value="1"/>
</dbReference>
<dbReference type="Pfam" id="PF00970">
    <property type="entry name" value="FAD_binding_6"/>
    <property type="match status" value="1"/>
</dbReference>
<dbReference type="Pfam" id="PF00111">
    <property type="entry name" value="Fer2"/>
    <property type="match status" value="1"/>
</dbReference>
<comment type="caution">
    <text evidence="11">The sequence shown here is derived from an EMBL/GenBank/DDBJ whole genome shotgun (WGS) entry which is preliminary data.</text>
</comment>
<dbReference type="PRINTS" id="PR00371">
    <property type="entry name" value="FPNCR"/>
</dbReference>
<dbReference type="InterPro" id="IPR017927">
    <property type="entry name" value="FAD-bd_FR_type"/>
</dbReference>
<dbReference type="InterPro" id="IPR039261">
    <property type="entry name" value="FNR_nucleotide-bd"/>
</dbReference>
<evidence type="ECO:0000256" key="6">
    <source>
        <dbReference type="ARBA" id="ARBA00023002"/>
    </source>
</evidence>
<name>A0A255DG57_9MYCO</name>
<dbReference type="PROSITE" id="PS00197">
    <property type="entry name" value="2FE2S_FER_1"/>
    <property type="match status" value="1"/>
</dbReference>